<sequence>MALHIHSVSSFTNKRYHHLPHTPVFHSPTRPRLAVKSQNSSETQEPATNLDETAHVATPTNKTSSSGLGFGSSSTSSPSTKSNVNAEGTDKKKQRSKRERASIIRRSPVEKPAFVSQEDKVTVKEQNRNESAFLLTWLGLGGVILVQGILLAASGMKYST</sequence>
<keyword evidence="2" id="KW-0472">Membrane</keyword>
<feature type="transmembrane region" description="Helical" evidence="2">
    <location>
        <begin position="132"/>
        <end position="153"/>
    </location>
</feature>
<dbReference type="Proteomes" id="UP000516437">
    <property type="component" value="Chromosome 7"/>
</dbReference>
<keyword evidence="2" id="KW-1133">Transmembrane helix</keyword>
<evidence type="ECO:0000313" key="5">
    <source>
        <dbReference type="EMBL" id="KAB1210833.1"/>
    </source>
</evidence>
<dbReference type="Proteomes" id="UP000516437">
    <property type="component" value="Chromosome 6"/>
</dbReference>
<evidence type="ECO:0000313" key="4">
    <source>
        <dbReference type="EMBL" id="KAB1208183.1"/>
    </source>
</evidence>
<evidence type="ECO:0000313" key="3">
    <source>
        <dbReference type="EMBL" id="KAB1208178.1"/>
    </source>
</evidence>
<keyword evidence="2" id="KW-0812">Transmembrane</keyword>
<feature type="region of interest" description="Disordered" evidence="1">
    <location>
        <begin position="18"/>
        <end position="105"/>
    </location>
</feature>
<dbReference type="PANTHER" id="PTHR37385">
    <property type="entry name" value="PROTEIN LOW PSII ACCUMULATION 2, CHLOROPLASTIC"/>
    <property type="match status" value="1"/>
</dbReference>
<evidence type="ECO:0000256" key="1">
    <source>
        <dbReference type="SAM" id="MobiDB-lite"/>
    </source>
</evidence>
<dbReference type="AlphaFoldDB" id="A0A6A1V5Z6"/>
<gene>
    <name evidence="5" type="ORF">CJ030_MR6G019776</name>
    <name evidence="4" type="ORF">CJ030_MR7G012960</name>
    <name evidence="3" type="ORF">CJ030_MR7G012965</name>
</gene>
<dbReference type="PANTHER" id="PTHR37385:SF2">
    <property type="entry name" value="PROTEIN LPA2"/>
    <property type="match status" value="1"/>
</dbReference>
<accession>A0A6A1V5Z6</accession>
<evidence type="ECO:0000256" key="2">
    <source>
        <dbReference type="SAM" id="Phobius"/>
    </source>
</evidence>
<dbReference type="InterPro" id="IPR038789">
    <property type="entry name" value="LPA2-like"/>
</dbReference>
<protein>
    <submittedName>
        <fullName evidence="4">Protein LOW PSII ACCUMULATION 2, chloroplastic</fullName>
    </submittedName>
</protein>
<reference evidence="4 6" key="2">
    <citation type="journal article" date="2019" name="Plant Biotechnol. J.">
        <title>The red bayberry genome and genetic basis of sex determination.</title>
        <authorList>
            <person name="Jia H.M."/>
            <person name="Jia H.J."/>
            <person name="Cai Q.L."/>
            <person name="Wang Y."/>
            <person name="Zhao H.B."/>
            <person name="Yang W.F."/>
            <person name="Wang G.Y."/>
            <person name="Li Y.H."/>
            <person name="Zhan D.L."/>
            <person name="Shen Y.T."/>
            <person name="Niu Q.F."/>
            <person name="Chang L."/>
            <person name="Qiu J."/>
            <person name="Zhao L."/>
            <person name="Xie H.B."/>
            <person name="Fu W.Y."/>
            <person name="Jin J."/>
            <person name="Li X.W."/>
            <person name="Jiao Y."/>
            <person name="Zhou C.C."/>
            <person name="Tu T."/>
            <person name="Chai C.Y."/>
            <person name="Gao J.L."/>
            <person name="Fan L.J."/>
            <person name="van de Weg E."/>
            <person name="Wang J.Y."/>
            <person name="Gao Z.S."/>
        </authorList>
    </citation>
    <scope>NUCLEOTIDE SEQUENCE [LARGE SCALE GENOMIC DNA]</scope>
    <source>
        <tissue evidence="4">Leaves</tissue>
    </source>
</reference>
<name>A0A6A1V5Z6_9ROSI</name>
<reference evidence="4" key="3">
    <citation type="submission" date="2019-09" db="EMBL/GenBank/DDBJ databases">
        <authorList>
            <person name="Gao Z."/>
        </authorList>
    </citation>
    <scope>NUCLEOTIDE SEQUENCE</scope>
    <source>
        <tissue evidence="4">Leaves</tissue>
    </source>
</reference>
<organism evidence="4 6">
    <name type="scientific">Morella rubra</name>
    <name type="common">Chinese bayberry</name>
    <dbReference type="NCBI Taxonomy" id="262757"/>
    <lineage>
        <taxon>Eukaryota</taxon>
        <taxon>Viridiplantae</taxon>
        <taxon>Streptophyta</taxon>
        <taxon>Embryophyta</taxon>
        <taxon>Tracheophyta</taxon>
        <taxon>Spermatophyta</taxon>
        <taxon>Magnoliopsida</taxon>
        <taxon>eudicotyledons</taxon>
        <taxon>Gunneridae</taxon>
        <taxon>Pentapetalae</taxon>
        <taxon>rosids</taxon>
        <taxon>fabids</taxon>
        <taxon>Fagales</taxon>
        <taxon>Myricaceae</taxon>
        <taxon>Morella</taxon>
    </lineage>
</organism>
<dbReference type="EMBL" id="RXIC02000025">
    <property type="protein sequence ID" value="KAB1208183.1"/>
    <property type="molecule type" value="Genomic_DNA"/>
</dbReference>
<dbReference type="EMBL" id="RXIC02000024">
    <property type="protein sequence ID" value="KAB1210833.1"/>
    <property type="molecule type" value="Genomic_DNA"/>
</dbReference>
<feature type="compositionally biased region" description="Low complexity" evidence="1">
    <location>
        <begin position="63"/>
        <end position="82"/>
    </location>
</feature>
<dbReference type="OrthoDB" id="568307at2759"/>
<dbReference type="EMBL" id="RXIC02000025">
    <property type="protein sequence ID" value="KAB1208178.1"/>
    <property type="molecule type" value="Genomic_DNA"/>
</dbReference>
<evidence type="ECO:0000313" key="6">
    <source>
        <dbReference type="Proteomes" id="UP000516437"/>
    </source>
</evidence>
<dbReference type="GO" id="GO:0009507">
    <property type="term" value="C:chloroplast"/>
    <property type="evidence" value="ECO:0007669"/>
    <property type="project" value="TreeGrafter"/>
</dbReference>
<feature type="compositionally biased region" description="Polar residues" evidence="1">
    <location>
        <begin position="36"/>
        <end position="51"/>
    </location>
</feature>
<keyword evidence="6" id="KW-1185">Reference proteome</keyword>
<reference evidence="4" key="1">
    <citation type="submission" date="2018-07" db="EMBL/GenBank/DDBJ databases">
        <authorList>
            <person name="Gao Z.-S."/>
            <person name="Jia H.-M."/>
            <person name="Jia H.-J."/>
            <person name="Cai Q.-L."/>
            <person name="Wang Y."/>
            <person name="Zhao H.-B."/>
        </authorList>
    </citation>
    <scope>NUCLEOTIDE SEQUENCE</scope>
    <source>
        <tissue evidence="4">Leaves</tissue>
    </source>
</reference>
<proteinExistence type="predicted"/>
<comment type="caution">
    <text evidence="4">The sequence shown here is derived from an EMBL/GenBank/DDBJ whole genome shotgun (WGS) entry which is preliminary data.</text>
</comment>